<reference evidence="10 11" key="1">
    <citation type="submission" date="2012-11" db="EMBL/GenBank/DDBJ databases">
        <title>FINISHED of Natronococcus occultus SP4, DSM 3396.</title>
        <authorList>
            <consortium name="DOE Joint Genome Institute"/>
            <person name="Eisen J."/>
            <person name="Huntemann M."/>
            <person name="Wei C.-L."/>
            <person name="Han J."/>
            <person name="Detter J.C."/>
            <person name="Han C."/>
            <person name="Tapia R."/>
            <person name="Chen A."/>
            <person name="Kyrpides N."/>
            <person name="Mavromatis K."/>
            <person name="Markowitz V."/>
            <person name="Szeto E."/>
            <person name="Ivanova N."/>
            <person name="Mikhailova N."/>
            <person name="Ovchinnikova G."/>
            <person name="Pagani I."/>
            <person name="Pati A."/>
            <person name="Goodwin L."/>
            <person name="Nordberg H.P."/>
            <person name="Cantor M.N."/>
            <person name="Hua S.X."/>
            <person name="Woyke T."/>
            <person name="Eisen J."/>
            <person name="Klenk H.-P."/>
            <person name="Klenk H.-P."/>
        </authorList>
    </citation>
    <scope>NUCLEOTIDE SEQUENCE [LARGE SCALE GENOMIC DNA]</scope>
    <source>
        <strain evidence="10 11">SP4</strain>
    </source>
</reference>
<evidence type="ECO:0000256" key="5">
    <source>
        <dbReference type="ARBA" id="ARBA00022801"/>
    </source>
</evidence>
<accession>L0K2Y5</accession>
<evidence type="ECO:0000259" key="9">
    <source>
        <dbReference type="Pfam" id="PF08532"/>
    </source>
</evidence>
<sequence>MTIGVCYFPEHWPRERWETDIEAMADAGFEYVRMAEFSWAVLEPERGQFDFEWLDEAVELIGEHGMQAVLCTPTATPPKWLVDERPGILQEDSDGTVREHGSRRHYCFNSTAYREETERIVSRVADRYADDPHVAGWQTDNEFGCHGTVRCYCADCADAFREYLAEKYDSIEALNDAWGTTFWSQRYPSFEAIDPPGPTPSDHHPSRLLEYARFSSNAVVEYNRLHVDLLREANSEWFVTHNFMGRFSNLDAYAVSEDLDLVSWDSYPTGFVQDRLAGEPTPAQLRAGDPDQIGMDHDLYRSALDRPFWVMEQQPGDINWPPYAPQPGDGAMRLWAHHATAHGADAVLYFRWRRCLEGQEQYHAGLRKQDGSPDRGYHGAKQAAAELAEVGEDDHVEAPVAVLFDFENLWALTEQPHSPDFDYWELLERFYGAARARGTQVDVVHPTTPLEEYDAVVAPALHLVDDVLATRLTAYVENGGELLLGPRTGVKDAYNKLRPVPQPGPLADLVGATVDRHESLPSQLDTRVRNVNGENTYQFQVWAEWLETATATPLFVYDADGVENDRAAITRRDVGDGTVVYCGVWPSESLADELIEPLLARADVPSSDRLPDGVRVNVRGGRTWITNFSSDRIRIKPATDVTWLIGTATIDAYDVAVAEQRVLDGLSIEPLG</sequence>
<dbReference type="SUPFAM" id="SSF51011">
    <property type="entry name" value="Glycosyl hydrolase domain"/>
    <property type="match status" value="1"/>
</dbReference>
<dbReference type="InterPro" id="IPR017853">
    <property type="entry name" value="GH"/>
</dbReference>
<dbReference type="Pfam" id="PF08532">
    <property type="entry name" value="Glyco_hydro_42M"/>
    <property type="match status" value="1"/>
</dbReference>
<dbReference type="PANTHER" id="PTHR36447">
    <property type="entry name" value="BETA-GALACTOSIDASE GANA"/>
    <property type="match status" value="1"/>
</dbReference>
<evidence type="ECO:0000256" key="7">
    <source>
        <dbReference type="ARBA" id="ARBA00023295"/>
    </source>
</evidence>
<feature type="domain" description="Glycoside hydrolase family 42 N-terminal" evidence="8">
    <location>
        <begin position="6"/>
        <end position="389"/>
    </location>
</feature>
<proteinExistence type="inferred from homology"/>
<comment type="catalytic activity">
    <reaction evidence="1">
        <text>Hydrolysis of terminal non-reducing beta-D-galactose residues in beta-D-galactosides.</text>
        <dbReference type="EC" id="3.2.1.23"/>
    </reaction>
</comment>
<dbReference type="Pfam" id="PF02449">
    <property type="entry name" value="Glyco_hydro_42"/>
    <property type="match status" value="1"/>
</dbReference>
<evidence type="ECO:0000313" key="11">
    <source>
        <dbReference type="Proteomes" id="UP000010878"/>
    </source>
</evidence>
<dbReference type="KEGG" id="nou:Natoc_3165"/>
<dbReference type="InterPro" id="IPR013780">
    <property type="entry name" value="Glyco_hydro_b"/>
</dbReference>
<dbReference type="OrthoDB" id="85141at2157"/>
<dbReference type="Gene3D" id="3.40.50.880">
    <property type="match status" value="1"/>
</dbReference>
<keyword evidence="11" id="KW-1185">Reference proteome</keyword>
<evidence type="ECO:0000256" key="1">
    <source>
        <dbReference type="ARBA" id="ARBA00001412"/>
    </source>
</evidence>
<organism evidence="10 11">
    <name type="scientific">Natronococcus occultus SP4</name>
    <dbReference type="NCBI Taxonomy" id="694430"/>
    <lineage>
        <taxon>Archaea</taxon>
        <taxon>Methanobacteriati</taxon>
        <taxon>Methanobacteriota</taxon>
        <taxon>Stenosarchaea group</taxon>
        <taxon>Halobacteria</taxon>
        <taxon>Halobacteriales</taxon>
        <taxon>Natrialbaceae</taxon>
        <taxon>Natronococcus</taxon>
    </lineage>
</organism>
<dbReference type="Gene3D" id="3.20.20.80">
    <property type="entry name" value="Glycosidases"/>
    <property type="match status" value="1"/>
</dbReference>
<evidence type="ECO:0000256" key="4">
    <source>
        <dbReference type="ARBA" id="ARBA00022723"/>
    </source>
</evidence>
<dbReference type="RefSeq" id="WP_015322344.1">
    <property type="nucleotide sequence ID" value="NC_019974.1"/>
</dbReference>
<evidence type="ECO:0000256" key="2">
    <source>
        <dbReference type="ARBA" id="ARBA00005940"/>
    </source>
</evidence>
<dbReference type="Gene3D" id="2.60.40.1180">
    <property type="entry name" value="Golgi alpha-mannosidase II"/>
    <property type="match status" value="1"/>
</dbReference>
<dbReference type="EMBL" id="CP003929">
    <property type="protein sequence ID" value="AGB38905.1"/>
    <property type="molecule type" value="Genomic_DNA"/>
</dbReference>
<evidence type="ECO:0000256" key="3">
    <source>
        <dbReference type="ARBA" id="ARBA00012756"/>
    </source>
</evidence>
<dbReference type="InterPro" id="IPR013738">
    <property type="entry name" value="Beta_galactosidase_Trimer"/>
</dbReference>
<keyword evidence="7" id="KW-0326">Glycosidase</keyword>
<evidence type="ECO:0000256" key="6">
    <source>
        <dbReference type="ARBA" id="ARBA00022833"/>
    </source>
</evidence>
<dbReference type="SUPFAM" id="SSF51445">
    <property type="entry name" value="(Trans)glycosidases"/>
    <property type="match status" value="1"/>
</dbReference>
<dbReference type="STRING" id="694430.Natoc_3165"/>
<feature type="domain" description="Beta-galactosidase trimerisation" evidence="9">
    <location>
        <begin position="398"/>
        <end position="604"/>
    </location>
</feature>
<evidence type="ECO:0000259" key="8">
    <source>
        <dbReference type="Pfam" id="PF02449"/>
    </source>
</evidence>
<gene>
    <name evidence="10" type="ORF">Natoc_3165</name>
</gene>
<dbReference type="GO" id="GO:0009341">
    <property type="term" value="C:beta-galactosidase complex"/>
    <property type="evidence" value="ECO:0007669"/>
    <property type="project" value="InterPro"/>
</dbReference>
<evidence type="ECO:0000313" key="10">
    <source>
        <dbReference type="EMBL" id="AGB38905.1"/>
    </source>
</evidence>
<dbReference type="Proteomes" id="UP000010878">
    <property type="component" value="Chromosome"/>
</dbReference>
<dbReference type="eggNOG" id="arCOG04085">
    <property type="taxonomic scope" value="Archaea"/>
</dbReference>
<comment type="similarity">
    <text evidence="2">Belongs to the glycosyl hydrolase 42 family.</text>
</comment>
<dbReference type="HOGENOM" id="CLU_012430_1_0_2"/>
<dbReference type="InterPro" id="IPR013529">
    <property type="entry name" value="Glyco_hydro_42_N"/>
</dbReference>
<dbReference type="EC" id="3.2.1.23" evidence="3"/>
<keyword evidence="6" id="KW-0862">Zinc</keyword>
<dbReference type="GeneID" id="14403552"/>
<keyword evidence="4" id="KW-0479">Metal-binding</keyword>
<dbReference type="AlphaFoldDB" id="L0K2Y5"/>
<dbReference type="SUPFAM" id="SSF52317">
    <property type="entry name" value="Class I glutamine amidotransferase-like"/>
    <property type="match status" value="1"/>
</dbReference>
<dbReference type="GO" id="GO:0004565">
    <property type="term" value="F:beta-galactosidase activity"/>
    <property type="evidence" value="ECO:0007669"/>
    <property type="project" value="UniProtKB-EC"/>
</dbReference>
<dbReference type="GO" id="GO:0046872">
    <property type="term" value="F:metal ion binding"/>
    <property type="evidence" value="ECO:0007669"/>
    <property type="project" value="UniProtKB-KW"/>
</dbReference>
<dbReference type="InterPro" id="IPR029062">
    <property type="entry name" value="Class_I_gatase-like"/>
</dbReference>
<dbReference type="GO" id="GO:0005975">
    <property type="term" value="P:carbohydrate metabolic process"/>
    <property type="evidence" value="ECO:0007669"/>
    <property type="project" value="InterPro"/>
</dbReference>
<dbReference type="InterPro" id="IPR003476">
    <property type="entry name" value="Glyco_hydro_42"/>
</dbReference>
<keyword evidence="5" id="KW-0378">Hydrolase</keyword>
<dbReference type="PANTHER" id="PTHR36447:SF2">
    <property type="entry name" value="BETA-GALACTOSIDASE YESZ"/>
    <property type="match status" value="1"/>
</dbReference>
<name>L0K2Y5_9EURY</name>
<dbReference type="PIRSF" id="PIRSF001084">
    <property type="entry name" value="B-galactosidase"/>
    <property type="match status" value="1"/>
</dbReference>
<protein>
    <recommendedName>
        <fullName evidence="3">beta-galactosidase</fullName>
        <ecNumber evidence="3">3.2.1.23</ecNumber>
    </recommendedName>
</protein>
<dbReference type="CDD" id="cd03143">
    <property type="entry name" value="A4_beta-galactosidase_middle_domain"/>
    <property type="match status" value="1"/>
</dbReference>